<dbReference type="PATRIC" id="fig|947033.5.peg.1411"/>
<dbReference type="PRINTS" id="PR00412">
    <property type="entry name" value="EPOXHYDRLASE"/>
</dbReference>
<sequence length="286" mass="31682">MNRIFSVLHFFLISILFVFFNPLLFATTLALPHTNQFISYTDIGHGKPLVLIHAFPTDQRLWQGQQQGLKEHFRVITLDLWGFGQSSTVDGKAISMSEYALEVKELLDYLKIDKAIIAGESMGGYIALAFLGKYPNQTLGLVLSNTQAVADSPETRATREQTALDVLEHGTANLIDGFMTKALSPDASPQTKTYLYHILNLQKPTAIASALRGMALRDATVSLLTTTMLPILIITSEMDKVIPPQQSIDMHSLAKNSQLIILPNAGHLSNLEKPEQWNQAVIDFFA</sequence>
<keyword evidence="2" id="KW-0560">Oxidoreductase</keyword>
<gene>
    <name evidence="2" type="primary">cpo</name>
    <name evidence="2" type="ORF">Lste_1325</name>
</gene>
<dbReference type="Gene3D" id="3.40.50.1820">
    <property type="entry name" value="alpha/beta hydrolase"/>
    <property type="match status" value="1"/>
</dbReference>
<dbReference type="InterPro" id="IPR029058">
    <property type="entry name" value="AB_hydrolase_fold"/>
</dbReference>
<evidence type="ECO:0000313" key="3">
    <source>
        <dbReference type="Proteomes" id="UP000054926"/>
    </source>
</evidence>
<dbReference type="AlphaFoldDB" id="A0A0W0ZGK0"/>
<dbReference type="EMBL" id="LNYY01000019">
    <property type="protein sequence ID" value="KTD68167.1"/>
    <property type="molecule type" value="Genomic_DNA"/>
</dbReference>
<evidence type="ECO:0000259" key="1">
    <source>
        <dbReference type="Pfam" id="PF00561"/>
    </source>
</evidence>
<comment type="caution">
    <text evidence="2">The sequence shown here is derived from an EMBL/GenBank/DDBJ whole genome shotgun (WGS) entry which is preliminary data.</text>
</comment>
<dbReference type="InterPro" id="IPR000639">
    <property type="entry name" value="Epox_hydrolase-like"/>
</dbReference>
<organism evidence="2 3">
    <name type="scientific">Legionella steelei</name>
    <dbReference type="NCBI Taxonomy" id="947033"/>
    <lineage>
        <taxon>Bacteria</taxon>
        <taxon>Pseudomonadati</taxon>
        <taxon>Pseudomonadota</taxon>
        <taxon>Gammaproteobacteria</taxon>
        <taxon>Legionellales</taxon>
        <taxon>Legionellaceae</taxon>
        <taxon>Legionella</taxon>
    </lineage>
</organism>
<protein>
    <submittedName>
        <fullName evidence="2">Chloroperoxidase</fullName>
        <ecNumber evidence="2">1.11.1.10</ecNumber>
    </submittedName>
</protein>
<dbReference type="Pfam" id="PF00561">
    <property type="entry name" value="Abhydrolase_1"/>
    <property type="match status" value="1"/>
</dbReference>
<evidence type="ECO:0000313" key="2">
    <source>
        <dbReference type="EMBL" id="KTD68167.1"/>
    </source>
</evidence>
<dbReference type="RefSeq" id="WP_058510283.1">
    <property type="nucleotide sequence ID" value="NZ_DAIOMV010000001.1"/>
</dbReference>
<keyword evidence="2" id="KW-0575">Peroxidase</keyword>
<dbReference type="OrthoDB" id="9779853at2"/>
<reference evidence="2 3" key="1">
    <citation type="submission" date="2015-11" db="EMBL/GenBank/DDBJ databases">
        <title>Genomic analysis of 38 Legionella species identifies large and diverse effector repertoires.</title>
        <authorList>
            <person name="Burstein D."/>
            <person name="Amaro F."/>
            <person name="Zusman T."/>
            <person name="Lifshitz Z."/>
            <person name="Cohen O."/>
            <person name="Gilbert J.A."/>
            <person name="Pupko T."/>
            <person name="Shuman H.A."/>
            <person name="Segal G."/>
        </authorList>
    </citation>
    <scope>NUCLEOTIDE SEQUENCE [LARGE SCALE GENOMIC DNA]</scope>
    <source>
        <strain evidence="2 3">IMVS3376</strain>
    </source>
</reference>
<keyword evidence="3" id="KW-1185">Reference proteome</keyword>
<accession>A0A0W0ZGK0</accession>
<proteinExistence type="predicted"/>
<name>A0A0W0ZGK0_9GAMM</name>
<dbReference type="SUPFAM" id="SSF53474">
    <property type="entry name" value="alpha/beta-Hydrolases"/>
    <property type="match status" value="1"/>
</dbReference>
<dbReference type="EC" id="1.11.1.10" evidence="2"/>
<feature type="domain" description="AB hydrolase-1" evidence="1">
    <location>
        <begin position="47"/>
        <end position="274"/>
    </location>
</feature>
<dbReference type="GO" id="GO:0016691">
    <property type="term" value="F:chloride peroxidase activity"/>
    <property type="evidence" value="ECO:0007669"/>
    <property type="project" value="UniProtKB-EC"/>
</dbReference>
<dbReference type="InterPro" id="IPR050266">
    <property type="entry name" value="AB_hydrolase_sf"/>
</dbReference>
<dbReference type="Proteomes" id="UP000054926">
    <property type="component" value="Unassembled WGS sequence"/>
</dbReference>
<dbReference type="STRING" id="947033.Lste_1325"/>
<dbReference type="PANTHER" id="PTHR43798">
    <property type="entry name" value="MONOACYLGLYCEROL LIPASE"/>
    <property type="match status" value="1"/>
</dbReference>
<dbReference type="PRINTS" id="PR00111">
    <property type="entry name" value="ABHYDROLASE"/>
</dbReference>
<dbReference type="InterPro" id="IPR000073">
    <property type="entry name" value="AB_hydrolase_1"/>
</dbReference>